<dbReference type="Proteomes" id="UP000603457">
    <property type="component" value="Unassembled WGS sequence"/>
</dbReference>
<protein>
    <submittedName>
        <fullName evidence="1">Uncharacterized protein</fullName>
    </submittedName>
</protein>
<organism evidence="1 2">
    <name type="scientific">Nostoc spongiaeforme FACHB-130</name>
    <dbReference type="NCBI Taxonomy" id="1357510"/>
    <lineage>
        <taxon>Bacteria</taxon>
        <taxon>Bacillati</taxon>
        <taxon>Cyanobacteriota</taxon>
        <taxon>Cyanophyceae</taxon>
        <taxon>Nostocales</taxon>
        <taxon>Nostocaceae</taxon>
        <taxon>Nostoc</taxon>
    </lineage>
</organism>
<accession>A0ABR8FNV5</accession>
<comment type="caution">
    <text evidence="1">The sequence shown here is derived from an EMBL/GenBank/DDBJ whole genome shotgun (WGS) entry which is preliminary data.</text>
</comment>
<gene>
    <name evidence="1" type="ORF">H6G74_02070</name>
</gene>
<reference evidence="1 2" key="1">
    <citation type="journal article" date="2020" name="ISME J.">
        <title>Comparative genomics reveals insights into cyanobacterial evolution and habitat adaptation.</title>
        <authorList>
            <person name="Chen M.Y."/>
            <person name="Teng W.K."/>
            <person name="Zhao L."/>
            <person name="Hu C.X."/>
            <person name="Zhou Y.K."/>
            <person name="Han B.P."/>
            <person name="Song L.R."/>
            <person name="Shu W.S."/>
        </authorList>
    </citation>
    <scope>NUCLEOTIDE SEQUENCE [LARGE SCALE GENOMIC DNA]</scope>
    <source>
        <strain evidence="1 2">FACHB-130</strain>
    </source>
</reference>
<proteinExistence type="predicted"/>
<dbReference type="InterPro" id="IPR054053">
    <property type="entry name" value="DUF6887"/>
</dbReference>
<name>A0ABR8FNV5_9NOSO</name>
<dbReference type="RefSeq" id="WP_190966060.1">
    <property type="nucleotide sequence ID" value="NZ_JACJTB010000001.1"/>
</dbReference>
<dbReference type="EMBL" id="JACJTB010000001">
    <property type="protein sequence ID" value="MBD2593116.1"/>
    <property type="molecule type" value="Genomic_DNA"/>
</dbReference>
<dbReference type="Pfam" id="PF21826">
    <property type="entry name" value="DUF6887"/>
    <property type="match status" value="1"/>
</dbReference>
<evidence type="ECO:0000313" key="1">
    <source>
        <dbReference type="EMBL" id="MBD2593116.1"/>
    </source>
</evidence>
<sequence length="72" mass="8400">MKPDFSSMTKTELRAFVIAHPDNKAAFRTFVDRFTSEASPQTFDIPKSNSEIEEVEFLIRQKLAELNMKRDF</sequence>
<evidence type="ECO:0000313" key="2">
    <source>
        <dbReference type="Proteomes" id="UP000603457"/>
    </source>
</evidence>
<keyword evidence="2" id="KW-1185">Reference proteome</keyword>